<feature type="coiled-coil region" evidence="8">
    <location>
        <begin position="159"/>
        <end position="224"/>
    </location>
</feature>
<keyword evidence="11" id="KW-1185">Reference proteome</keyword>
<evidence type="ECO:0000256" key="4">
    <source>
        <dbReference type="ARBA" id="ARBA00022452"/>
    </source>
</evidence>
<evidence type="ECO:0000256" key="3">
    <source>
        <dbReference type="ARBA" id="ARBA00022448"/>
    </source>
</evidence>
<gene>
    <name evidence="10" type="ORF">OO016_02495</name>
</gene>
<dbReference type="SUPFAM" id="SSF56954">
    <property type="entry name" value="Outer membrane efflux proteins (OEP)"/>
    <property type="match status" value="1"/>
</dbReference>
<dbReference type="GO" id="GO:0015562">
    <property type="term" value="F:efflux transmembrane transporter activity"/>
    <property type="evidence" value="ECO:0007669"/>
    <property type="project" value="InterPro"/>
</dbReference>
<comment type="subcellular location">
    <subcellularLocation>
        <location evidence="1">Cell outer membrane</location>
    </subcellularLocation>
</comment>
<keyword evidence="7" id="KW-0998">Cell outer membrane</keyword>
<dbReference type="GO" id="GO:0015288">
    <property type="term" value="F:porin activity"/>
    <property type="evidence" value="ECO:0007669"/>
    <property type="project" value="TreeGrafter"/>
</dbReference>
<sequence length="475" mass="54065">MRHIILFLLLSLQFSMARGQSQVPTYSLQECIDMALANNLDLSLAKLSTETAEVNFKQSRNELLPRLNGNYNIGNAAGRSINPFTNTYINEKLTFSNAGLSLDATVFNGFRLLNQWRMEKLNWQAAQMEKEDARNNLILNVTLAYLQVVNTKDLYNIAKSRLESTNGQLERLASMFEEEMGNPAEYRDFQGLRSNDESNLITAKNNYEDALTALKELLNTGEELDVELIDIPLDFVQYGDSLEEVYQLALENMASVKAGEFRLEASEKQVAVTRAGYVPEISFFANLNTNYSSVAQIFNETGTSIVETGDFVDISGTTYPVLTEESSFDSEQISYRDQFENNLFSTVGIQVNIPIFNGFQARNNVVLQKIKKEESRVNLDRIKLQLRTAIEQTYKDMAAAYERYQILQSQNEAYQESMRINEIRFINGVDNSVSYIIAKNNLETARVNLNNAKYEYLLRVKLLDFYKGTNEVASY</sequence>
<accession>A0AAE3MJV2</accession>
<dbReference type="PANTHER" id="PTHR30026:SF20">
    <property type="entry name" value="OUTER MEMBRANE PROTEIN TOLC"/>
    <property type="match status" value="1"/>
</dbReference>
<name>A0AAE3MJV2_9FLAO</name>
<keyword evidence="9" id="KW-0732">Signal</keyword>
<protein>
    <submittedName>
        <fullName evidence="10">TolC family protein</fullName>
    </submittedName>
</protein>
<dbReference type="EMBL" id="JAPFQP010000001">
    <property type="protein sequence ID" value="MCX2718462.1"/>
    <property type="molecule type" value="Genomic_DNA"/>
</dbReference>
<organism evidence="10 11">
    <name type="scientific">Lentiprolixibacter aurantiacus</name>
    <dbReference type="NCBI Taxonomy" id="2993939"/>
    <lineage>
        <taxon>Bacteria</taxon>
        <taxon>Pseudomonadati</taxon>
        <taxon>Bacteroidota</taxon>
        <taxon>Flavobacteriia</taxon>
        <taxon>Flavobacteriales</taxon>
        <taxon>Flavobacteriaceae</taxon>
        <taxon>Lentiprolixibacter</taxon>
    </lineage>
</organism>
<proteinExistence type="inferred from homology"/>
<evidence type="ECO:0000256" key="9">
    <source>
        <dbReference type="SAM" id="SignalP"/>
    </source>
</evidence>
<evidence type="ECO:0000256" key="7">
    <source>
        <dbReference type="ARBA" id="ARBA00023237"/>
    </source>
</evidence>
<keyword evidence="4" id="KW-1134">Transmembrane beta strand</keyword>
<dbReference type="Proteomes" id="UP001207116">
    <property type="component" value="Unassembled WGS sequence"/>
</dbReference>
<dbReference type="Pfam" id="PF02321">
    <property type="entry name" value="OEP"/>
    <property type="match status" value="3"/>
</dbReference>
<comment type="caution">
    <text evidence="10">The sequence shown here is derived from an EMBL/GenBank/DDBJ whole genome shotgun (WGS) entry which is preliminary data.</text>
</comment>
<reference evidence="10" key="1">
    <citation type="submission" date="2022-11" db="EMBL/GenBank/DDBJ databases">
        <title>The characterization of three novel Bacteroidetes species and genomic analysis of their roles in tidal elemental geochemical cycles.</title>
        <authorList>
            <person name="Ma K.-J."/>
        </authorList>
    </citation>
    <scope>NUCLEOTIDE SEQUENCE</scope>
    <source>
        <strain evidence="10">M415</strain>
    </source>
</reference>
<dbReference type="GO" id="GO:1990281">
    <property type="term" value="C:efflux pump complex"/>
    <property type="evidence" value="ECO:0007669"/>
    <property type="project" value="TreeGrafter"/>
</dbReference>
<evidence type="ECO:0000313" key="10">
    <source>
        <dbReference type="EMBL" id="MCX2718462.1"/>
    </source>
</evidence>
<evidence type="ECO:0000256" key="5">
    <source>
        <dbReference type="ARBA" id="ARBA00022692"/>
    </source>
</evidence>
<keyword evidence="8" id="KW-0175">Coiled coil</keyword>
<evidence type="ECO:0000256" key="6">
    <source>
        <dbReference type="ARBA" id="ARBA00023136"/>
    </source>
</evidence>
<dbReference type="PANTHER" id="PTHR30026">
    <property type="entry name" value="OUTER MEMBRANE PROTEIN TOLC"/>
    <property type="match status" value="1"/>
</dbReference>
<dbReference type="AlphaFoldDB" id="A0AAE3MJV2"/>
<dbReference type="Gene3D" id="1.20.1600.10">
    <property type="entry name" value="Outer membrane efflux proteins (OEP)"/>
    <property type="match status" value="1"/>
</dbReference>
<keyword evidence="3" id="KW-0813">Transport</keyword>
<feature type="coiled-coil region" evidence="8">
    <location>
        <begin position="372"/>
        <end position="417"/>
    </location>
</feature>
<evidence type="ECO:0000256" key="2">
    <source>
        <dbReference type="ARBA" id="ARBA00007613"/>
    </source>
</evidence>
<dbReference type="RefSeq" id="WP_266010553.1">
    <property type="nucleotide sequence ID" value="NZ_JAPFQP010000001.1"/>
</dbReference>
<dbReference type="InterPro" id="IPR051906">
    <property type="entry name" value="TolC-like"/>
</dbReference>
<feature type="chain" id="PRO_5042231622" evidence="9">
    <location>
        <begin position="18"/>
        <end position="475"/>
    </location>
</feature>
<evidence type="ECO:0000313" key="11">
    <source>
        <dbReference type="Proteomes" id="UP001207116"/>
    </source>
</evidence>
<evidence type="ECO:0000256" key="8">
    <source>
        <dbReference type="SAM" id="Coils"/>
    </source>
</evidence>
<comment type="similarity">
    <text evidence="2">Belongs to the outer membrane factor (OMF) (TC 1.B.17) family.</text>
</comment>
<feature type="signal peptide" evidence="9">
    <location>
        <begin position="1"/>
        <end position="17"/>
    </location>
</feature>
<dbReference type="GO" id="GO:0009279">
    <property type="term" value="C:cell outer membrane"/>
    <property type="evidence" value="ECO:0007669"/>
    <property type="project" value="UniProtKB-SubCell"/>
</dbReference>
<dbReference type="InterPro" id="IPR003423">
    <property type="entry name" value="OMP_efflux"/>
</dbReference>
<keyword evidence="6" id="KW-0472">Membrane</keyword>
<keyword evidence="5" id="KW-0812">Transmembrane</keyword>
<evidence type="ECO:0000256" key="1">
    <source>
        <dbReference type="ARBA" id="ARBA00004442"/>
    </source>
</evidence>